<dbReference type="Gene3D" id="2.60.120.200">
    <property type="match status" value="1"/>
</dbReference>
<dbReference type="InterPro" id="IPR001220">
    <property type="entry name" value="Legume_lectin_dom"/>
</dbReference>
<proteinExistence type="inferred from homology"/>
<evidence type="ECO:0000256" key="2">
    <source>
        <dbReference type="ARBA" id="ARBA00007606"/>
    </source>
</evidence>
<evidence type="ECO:0000313" key="14">
    <source>
        <dbReference type="Proteomes" id="UP000237347"/>
    </source>
</evidence>
<keyword evidence="8" id="KW-1133">Transmembrane helix</keyword>
<dbReference type="InterPro" id="IPR050528">
    <property type="entry name" value="L-type_Lectin-RKs"/>
</dbReference>
<evidence type="ECO:0000313" key="13">
    <source>
        <dbReference type="EMBL" id="KAK7821663.1"/>
    </source>
</evidence>
<organism evidence="13 14">
    <name type="scientific">Quercus suber</name>
    <name type="common">Cork oak</name>
    <dbReference type="NCBI Taxonomy" id="58331"/>
    <lineage>
        <taxon>Eukaryota</taxon>
        <taxon>Viridiplantae</taxon>
        <taxon>Streptophyta</taxon>
        <taxon>Embryophyta</taxon>
        <taxon>Tracheophyta</taxon>
        <taxon>Spermatophyta</taxon>
        <taxon>Magnoliopsida</taxon>
        <taxon>eudicotyledons</taxon>
        <taxon>Gunneridae</taxon>
        <taxon>Pentapetalae</taxon>
        <taxon>rosids</taxon>
        <taxon>fabids</taxon>
        <taxon>Fagales</taxon>
        <taxon>Fagaceae</taxon>
        <taxon>Quercus</taxon>
    </lineage>
</organism>
<name>A0AAW0J4X9_QUESU</name>
<accession>A0AAW0J4X9</accession>
<reference evidence="13 14" key="1">
    <citation type="journal article" date="2018" name="Sci. Data">
        <title>The draft genome sequence of cork oak.</title>
        <authorList>
            <person name="Ramos A.M."/>
            <person name="Usie A."/>
            <person name="Barbosa P."/>
            <person name="Barros P.M."/>
            <person name="Capote T."/>
            <person name="Chaves I."/>
            <person name="Simoes F."/>
            <person name="Abreu I."/>
            <person name="Carrasquinho I."/>
            <person name="Faro C."/>
            <person name="Guimaraes J.B."/>
            <person name="Mendonca D."/>
            <person name="Nobrega F."/>
            <person name="Rodrigues L."/>
            <person name="Saibo N.J.M."/>
            <person name="Varela M.C."/>
            <person name="Egas C."/>
            <person name="Matos J."/>
            <person name="Miguel C.M."/>
            <person name="Oliveira M.M."/>
            <person name="Ricardo C.P."/>
            <person name="Goncalves S."/>
        </authorList>
    </citation>
    <scope>NUCLEOTIDE SEQUENCE [LARGE SCALE GENOMIC DNA]</scope>
    <source>
        <strain evidence="14">cv. HL8</strain>
    </source>
</reference>
<protein>
    <submittedName>
        <fullName evidence="13">L-type lectin-domain containing receptor kinase s.5</fullName>
    </submittedName>
</protein>
<evidence type="ECO:0000256" key="8">
    <source>
        <dbReference type="ARBA" id="ARBA00022989"/>
    </source>
</evidence>
<dbReference type="AlphaFoldDB" id="A0AAW0J4X9"/>
<dbReference type="Pfam" id="PF07714">
    <property type="entry name" value="PK_Tyr_Ser-Thr"/>
    <property type="match status" value="1"/>
</dbReference>
<comment type="subcellular location">
    <subcellularLocation>
        <location evidence="1">Membrane</location>
        <topology evidence="1">Single-pass type I membrane protein</topology>
    </subcellularLocation>
</comment>
<evidence type="ECO:0000259" key="11">
    <source>
        <dbReference type="Pfam" id="PF00139"/>
    </source>
</evidence>
<dbReference type="GO" id="GO:0016020">
    <property type="term" value="C:membrane"/>
    <property type="evidence" value="ECO:0007669"/>
    <property type="project" value="UniProtKB-SubCell"/>
</dbReference>
<keyword evidence="9" id="KW-0472">Membrane</keyword>
<keyword evidence="3" id="KW-0812">Transmembrane</keyword>
<feature type="domain" description="Legume lectin" evidence="11">
    <location>
        <begin position="1"/>
        <end position="95"/>
    </location>
</feature>
<dbReference type="InterPro" id="IPR001245">
    <property type="entry name" value="Ser-Thr/Tyr_kinase_cat_dom"/>
</dbReference>
<keyword evidence="13" id="KW-0808">Transferase</keyword>
<keyword evidence="7" id="KW-0067">ATP-binding</keyword>
<dbReference type="InterPro" id="IPR011009">
    <property type="entry name" value="Kinase-like_dom_sf"/>
</dbReference>
<comment type="similarity">
    <text evidence="2">Belongs to the leguminous lectin family.</text>
</comment>
<evidence type="ECO:0000256" key="6">
    <source>
        <dbReference type="ARBA" id="ARBA00022741"/>
    </source>
</evidence>
<keyword evidence="5" id="KW-0430">Lectin</keyword>
<sequence>MAIDFDTKTQDFGPNDNHIGLNINSVNSTTTVSLDDHNIKLSPKVGIIYIVWVHYNGMSKVMEVYMVKEGQRKPEKLLLSETIKPEKIFEDRCWGWSPRGDIVDPMWGLIFEQAKKKKKIGGEEESKVLGTQLRWFPGMPREFKYKNVKKATNNFHESTGLGQSGYIAVYKGILEDKDHKTNTEIAIKKFYRDNIQSKDDFLVELIINFSLHHKHLSRSVGVLKVYFDITLFQINLRA</sequence>
<dbReference type="GO" id="GO:0004672">
    <property type="term" value="F:protein kinase activity"/>
    <property type="evidence" value="ECO:0007669"/>
    <property type="project" value="InterPro"/>
</dbReference>
<gene>
    <name evidence="13" type="primary">LECRKS5_1</name>
    <name evidence="13" type="ORF">CFP56_037507</name>
</gene>
<evidence type="ECO:0000256" key="9">
    <source>
        <dbReference type="ARBA" id="ARBA00023136"/>
    </source>
</evidence>
<dbReference type="Pfam" id="PF00139">
    <property type="entry name" value="Lectin_legB"/>
    <property type="match status" value="1"/>
</dbReference>
<dbReference type="PANTHER" id="PTHR27007">
    <property type="match status" value="1"/>
</dbReference>
<dbReference type="Proteomes" id="UP000237347">
    <property type="component" value="Unassembled WGS sequence"/>
</dbReference>
<evidence type="ECO:0000256" key="4">
    <source>
        <dbReference type="ARBA" id="ARBA00022729"/>
    </source>
</evidence>
<dbReference type="GO" id="GO:0005524">
    <property type="term" value="F:ATP binding"/>
    <property type="evidence" value="ECO:0007669"/>
    <property type="project" value="UniProtKB-KW"/>
</dbReference>
<dbReference type="SUPFAM" id="SSF49899">
    <property type="entry name" value="Concanavalin A-like lectins/glucanases"/>
    <property type="match status" value="1"/>
</dbReference>
<evidence type="ECO:0000256" key="7">
    <source>
        <dbReference type="ARBA" id="ARBA00022840"/>
    </source>
</evidence>
<keyword evidence="4" id="KW-0732">Signal</keyword>
<keyword evidence="6" id="KW-0547">Nucleotide-binding</keyword>
<feature type="domain" description="Serine-threonine/tyrosine-protein kinase catalytic" evidence="12">
    <location>
        <begin position="159"/>
        <end position="223"/>
    </location>
</feature>
<evidence type="ECO:0000256" key="10">
    <source>
        <dbReference type="ARBA" id="ARBA00023170"/>
    </source>
</evidence>
<keyword evidence="14" id="KW-1185">Reference proteome</keyword>
<evidence type="ECO:0000259" key="12">
    <source>
        <dbReference type="Pfam" id="PF07714"/>
    </source>
</evidence>
<dbReference type="GO" id="GO:0006952">
    <property type="term" value="P:defense response"/>
    <property type="evidence" value="ECO:0007669"/>
    <property type="project" value="UniProtKB-ARBA"/>
</dbReference>
<keyword evidence="10 13" id="KW-0675">Receptor</keyword>
<comment type="caution">
    <text evidence="13">The sequence shown here is derived from an EMBL/GenBank/DDBJ whole genome shotgun (WGS) entry which is preliminary data.</text>
</comment>
<dbReference type="SUPFAM" id="SSF56112">
    <property type="entry name" value="Protein kinase-like (PK-like)"/>
    <property type="match status" value="1"/>
</dbReference>
<dbReference type="GO" id="GO:0030246">
    <property type="term" value="F:carbohydrate binding"/>
    <property type="evidence" value="ECO:0007669"/>
    <property type="project" value="UniProtKB-KW"/>
</dbReference>
<evidence type="ECO:0000256" key="5">
    <source>
        <dbReference type="ARBA" id="ARBA00022734"/>
    </source>
</evidence>
<dbReference type="InterPro" id="IPR013320">
    <property type="entry name" value="ConA-like_dom_sf"/>
</dbReference>
<dbReference type="EMBL" id="PKMF04000694">
    <property type="protein sequence ID" value="KAK7821663.1"/>
    <property type="molecule type" value="Genomic_DNA"/>
</dbReference>
<keyword evidence="13" id="KW-0418">Kinase</keyword>
<dbReference type="Gene3D" id="3.30.200.20">
    <property type="entry name" value="Phosphorylase Kinase, domain 1"/>
    <property type="match status" value="1"/>
</dbReference>
<evidence type="ECO:0000256" key="3">
    <source>
        <dbReference type="ARBA" id="ARBA00022692"/>
    </source>
</evidence>
<evidence type="ECO:0000256" key="1">
    <source>
        <dbReference type="ARBA" id="ARBA00004479"/>
    </source>
</evidence>